<dbReference type="InterPro" id="IPR023614">
    <property type="entry name" value="Porin_dom_sf"/>
</dbReference>
<feature type="signal peptide" evidence="1">
    <location>
        <begin position="1"/>
        <end position="23"/>
    </location>
</feature>
<accession>A0A418YSU1</accession>
<feature type="chain" id="PRO_5019479699" description="Alginate export domain-containing protein" evidence="1">
    <location>
        <begin position="24"/>
        <end position="406"/>
    </location>
</feature>
<dbReference type="InterPro" id="IPR025388">
    <property type="entry name" value="Alginate_export_dom"/>
</dbReference>
<sequence length="406" mass="44208">MKYLYATAATLVAAGTAMSTAQAQDIKLKPVAEARLRYEHADQEGLATEKSDALTIRARAGLVATSGALSATVIGQGNLAVVDKYFDGLNGAATRPIVADPENIALYIAQLQYKTKTVTLTGGRQKIALDDERFVGNVAFRNNGQTFDAVRMELTPAKGLKLDVSYAWSVRTIWGFQGKGARQQAVSGDNIFANLSYVTPVGTLTGFAYLVDQDEAAMQAYRLSSQTYGVRLAGTQPLSKVAKLSYQLSYARQADHHANPNNYSADYWLADATLDVKGWKLNAGYEVLGASSGAPFTSFQTPLGTNFKFQGWADKFLTTPGNGIRDLYVGGGYGWKQLGPLSAVALQVVWHRFDSDRLDQHYGDEINLIASAKVKKTALSVRYAKYDAKTMATDTQKLWLQADWAY</sequence>
<protein>
    <recommendedName>
        <fullName evidence="2">Alginate export domain-containing protein</fullName>
    </recommendedName>
</protein>
<evidence type="ECO:0000256" key="1">
    <source>
        <dbReference type="SAM" id="SignalP"/>
    </source>
</evidence>
<organism evidence="3 4">
    <name type="scientific">Sphingobium terrigena</name>
    <dbReference type="NCBI Taxonomy" id="2304063"/>
    <lineage>
        <taxon>Bacteria</taxon>
        <taxon>Pseudomonadati</taxon>
        <taxon>Pseudomonadota</taxon>
        <taxon>Alphaproteobacteria</taxon>
        <taxon>Sphingomonadales</taxon>
        <taxon>Sphingomonadaceae</taxon>
        <taxon>Sphingobium</taxon>
    </lineage>
</organism>
<feature type="domain" description="Alginate export" evidence="2">
    <location>
        <begin position="88"/>
        <end position="284"/>
    </location>
</feature>
<proteinExistence type="predicted"/>
<keyword evidence="4" id="KW-1185">Reference proteome</keyword>
<evidence type="ECO:0000313" key="3">
    <source>
        <dbReference type="EMBL" id="RJG54887.1"/>
    </source>
</evidence>
<dbReference type="Pfam" id="PF13372">
    <property type="entry name" value="Alginate_exp"/>
    <property type="match status" value="1"/>
</dbReference>
<dbReference type="Proteomes" id="UP000283469">
    <property type="component" value="Unassembled WGS sequence"/>
</dbReference>
<reference evidence="3 4" key="1">
    <citation type="submission" date="2018-08" db="EMBL/GenBank/DDBJ databases">
        <title>Sphingobium sp. EO9.</title>
        <authorList>
            <person name="Park Y."/>
            <person name="Kim K.H."/>
            <person name="Jeon C.O."/>
        </authorList>
    </citation>
    <scope>NUCLEOTIDE SEQUENCE [LARGE SCALE GENOMIC DNA]</scope>
    <source>
        <strain evidence="3 4">EO9</strain>
    </source>
</reference>
<comment type="caution">
    <text evidence="3">The sequence shown here is derived from an EMBL/GenBank/DDBJ whole genome shotgun (WGS) entry which is preliminary data.</text>
</comment>
<gene>
    <name evidence="3" type="ORF">D0Z70_11015</name>
</gene>
<dbReference type="OrthoDB" id="9767539at2"/>
<evidence type="ECO:0000313" key="4">
    <source>
        <dbReference type="Proteomes" id="UP000283469"/>
    </source>
</evidence>
<keyword evidence="1" id="KW-0732">Signal</keyword>
<name>A0A418YSU1_9SPHN</name>
<dbReference type="RefSeq" id="WP_119746273.1">
    <property type="nucleotide sequence ID" value="NZ_QVRA01000008.1"/>
</dbReference>
<evidence type="ECO:0000259" key="2">
    <source>
        <dbReference type="Pfam" id="PF13372"/>
    </source>
</evidence>
<dbReference type="EMBL" id="QVRA01000008">
    <property type="protein sequence ID" value="RJG54887.1"/>
    <property type="molecule type" value="Genomic_DNA"/>
</dbReference>
<dbReference type="AlphaFoldDB" id="A0A418YSU1"/>
<dbReference type="Gene3D" id="2.40.160.10">
    <property type="entry name" value="Porin"/>
    <property type="match status" value="1"/>
</dbReference>